<dbReference type="CDD" id="cd03707">
    <property type="entry name" value="EFTU_III"/>
    <property type="match status" value="1"/>
</dbReference>
<dbReference type="GO" id="GO:0000287">
    <property type="term" value="F:magnesium ion binding"/>
    <property type="evidence" value="ECO:0007669"/>
    <property type="project" value="UniProtKB-UniRule"/>
</dbReference>
<protein>
    <recommendedName>
        <fullName evidence="2 7">Elongation factor Tu, chloroplastic</fullName>
        <shortName evidence="7">EF-Tu</shortName>
        <ecNumber evidence="7">3.6.5.3</ecNumber>
    </recommendedName>
</protein>
<dbReference type="NCBIfam" id="NF009373">
    <property type="entry name" value="PRK12736.1"/>
    <property type="match status" value="1"/>
</dbReference>
<geneLocation type="chloroplast" evidence="10"/>
<feature type="binding site" evidence="7">
    <location>
        <begin position="81"/>
        <end position="85"/>
    </location>
    <ligand>
        <name>GTP</name>
        <dbReference type="ChEBI" id="CHEBI:37565"/>
    </ligand>
</feature>
<dbReference type="InterPro" id="IPR009000">
    <property type="entry name" value="Transl_B-barrel_sf"/>
</dbReference>
<dbReference type="InterPro" id="IPR005225">
    <property type="entry name" value="Small_GTP-bd"/>
</dbReference>
<dbReference type="SUPFAM" id="SSF52540">
    <property type="entry name" value="P-loop containing nucleoside triphosphate hydrolases"/>
    <property type="match status" value="1"/>
</dbReference>
<keyword evidence="7" id="KW-0460">Magnesium</keyword>
<dbReference type="InterPro" id="IPR041709">
    <property type="entry name" value="EF-Tu_GTP-bd"/>
</dbReference>
<evidence type="ECO:0000256" key="7">
    <source>
        <dbReference type="HAMAP-Rule" id="MF_00118"/>
    </source>
</evidence>
<dbReference type="GO" id="GO:0005525">
    <property type="term" value="F:GTP binding"/>
    <property type="evidence" value="ECO:0007669"/>
    <property type="project" value="UniProtKB-UniRule"/>
</dbReference>
<dbReference type="InterPro" id="IPR027417">
    <property type="entry name" value="P-loop_NTPase"/>
</dbReference>
<dbReference type="GO" id="GO:0003924">
    <property type="term" value="F:GTPase activity"/>
    <property type="evidence" value="ECO:0007669"/>
    <property type="project" value="UniProtKB-UniRule"/>
</dbReference>
<evidence type="ECO:0000256" key="5">
    <source>
        <dbReference type="ARBA" id="ARBA00022917"/>
    </source>
</evidence>
<dbReference type="HAMAP" id="MF_00118_B">
    <property type="entry name" value="EF_Tu_B"/>
    <property type="match status" value="1"/>
</dbReference>
<dbReference type="InterPro" id="IPR000795">
    <property type="entry name" value="T_Tr_GTP-bd_dom"/>
</dbReference>
<dbReference type="InterPro" id="IPR004161">
    <property type="entry name" value="EFTu-like_2"/>
</dbReference>
<dbReference type="NCBIfam" id="NF000766">
    <property type="entry name" value="PRK00049.1"/>
    <property type="match status" value="1"/>
</dbReference>
<dbReference type="SUPFAM" id="SSF50465">
    <property type="entry name" value="EF-Tu/eEF-1alpha/eIF2-gamma C-terminal domain"/>
    <property type="match status" value="1"/>
</dbReference>
<feature type="domain" description="Tr-type G" evidence="9">
    <location>
        <begin position="10"/>
        <end position="214"/>
    </location>
</feature>
<dbReference type="NCBIfam" id="TIGR00485">
    <property type="entry name" value="EF-Tu"/>
    <property type="match status" value="1"/>
</dbReference>
<comment type="function">
    <text evidence="8">This protein promotes the GTP-dependent binding of aminoacyl-tRNA to the A-site of ribosomes during protein biosynthesis.</text>
</comment>
<dbReference type="PANTHER" id="PTHR43721">
    <property type="entry name" value="ELONGATION FACTOR TU-RELATED"/>
    <property type="match status" value="1"/>
</dbReference>
<comment type="subcellular location">
    <subcellularLocation>
        <location evidence="7">Plastid</location>
        <location evidence="7">Chloroplast</location>
    </subcellularLocation>
</comment>
<keyword evidence="7" id="KW-0378">Hydrolase</keyword>
<proteinExistence type="inferred from homology"/>
<name>A0A7M1VKI4_SARSK</name>
<dbReference type="Gene3D" id="2.40.30.10">
    <property type="entry name" value="Translation factors"/>
    <property type="match status" value="2"/>
</dbReference>
<accession>A0A7M1VKI4</accession>
<sequence length="409" mass="44718">MARAKFERKKPHVNIGTIGHVDHGKTTLTAAISATLAASSDAKAKKFDEIDAAPEEKARGITINTAHVEYETENRHYAHVDCPGHADYVKNMITGAAQMDGAILVVSAADGPMPQTREHILLSKQVGVPNIVVFLNKEDQVDDPELLELVELEVRELLVQYDFPGEDVPFVAGSALLALNKVTNNNDIKRGEDEWVDKIHSLMDSVDKYIPTPARDTEKTFLMAVEDVFSITGRGTVATGRIERGIIKVGDTIEIVGLKETTTTTITGLEMFQKTLDEGMAGDNIGILLRGVQKKDIERGMVLAQPGTITPHTLFEAQVYILTKEEGGRHTPFFSGYRPQFYVRTTDVTGTITQFTADDGSKAEMVMPGDRIKMSAELINPIAIEQGMRFAIREGGRTVGAGVVSKILE</sequence>
<dbReference type="GO" id="GO:0005829">
    <property type="term" value="C:cytosol"/>
    <property type="evidence" value="ECO:0007669"/>
    <property type="project" value="TreeGrafter"/>
</dbReference>
<keyword evidence="5 7" id="KW-0648">Protein biosynthesis</keyword>
<dbReference type="EMBL" id="MT032182">
    <property type="protein sequence ID" value="QOS04551.1"/>
    <property type="molecule type" value="Genomic_DNA"/>
</dbReference>
<evidence type="ECO:0000256" key="3">
    <source>
        <dbReference type="ARBA" id="ARBA00022741"/>
    </source>
</evidence>
<comment type="function">
    <text evidence="7">GTP hydrolase that promotes the GTP-dependent binding of aminoacyl-tRNA to the A-site of ribosomes during protein biosynthesis.</text>
</comment>
<dbReference type="FunFam" id="2.40.30.10:FF:000001">
    <property type="entry name" value="Elongation factor Tu"/>
    <property type="match status" value="1"/>
</dbReference>
<comment type="catalytic activity">
    <reaction evidence="7">
        <text>GTP + H2O = GDP + phosphate + H(+)</text>
        <dbReference type="Rhea" id="RHEA:19669"/>
        <dbReference type="ChEBI" id="CHEBI:15377"/>
        <dbReference type="ChEBI" id="CHEBI:15378"/>
        <dbReference type="ChEBI" id="CHEBI:37565"/>
        <dbReference type="ChEBI" id="CHEBI:43474"/>
        <dbReference type="ChEBI" id="CHEBI:58189"/>
        <dbReference type="EC" id="3.6.5.3"/>
    </reaction>
</comment>
<keyword evidence="10" id="KW-0934">Plastid</keyword>
<dbReference type="PROSITE" id="PS00301">
    <property type="entry name" value="G_TR_1"/>
    <property type="match status" value="1"/>
</dbReference>
<organism evidence="10">
    <name type="scientific">Sarcopeltis skottsbergii</name>
    <name type="common">Red alga</name>
    <name type="synonym">Gigartina skottsbergii</name>
    <dbReference type="NCBI Taxonomy" id="2765380"/>
    <lineage>
        <taxon>Eukaryota</taxon>
        <taxon>Rhodophyta</taxon>
        <taxon>Florideophyceae</taxon>
        <taxon>Rhodymeniophycidae</taxon>
        <taxon>Gigartinales</taxon>
        <taxon>Gigartinaceae</taxon>
        <taxon>Sarcopeltis</taxon>
    </lineage>
</organism>
<evidence type="ECO:0000256" key="1">
    <source>
        <dbReference type="ARBA" id="ARBA00007249"/>
    </source>
</evidence>
<dbReference type="InterPro" id="IPR004160">
    <property type="entry name" value="Transl_elong_EFTu/EF1A_C"/>
</dbReference>
<dbReference type="CDD" id="cd03697">
    <property type="entry name" value="EFTU_II"/>
    <property type="match status" value="1"/>
</dbReference>
<dbReference type="AlphaFoldDB" id="A0A7M1VKI4"/>
<dbReference type="NCBIfam" id="TIGR00231">
    <property type="entry name" value="small_GTP"/>
    <property type="match status" value="1"/>
</dbReference>
<dbReference type="InterPro" id="IPR009001">
    <property type="entry name" value="Transl_elong_EF1A/Init_IF2_C"/>
</dbReference>
<dbReference type="CDD" id="cd01884">
    <property type="entry name" value="EF_Tu"/>
    <property type="match status" value="1"/>
</dbReference>
<feature type="binding site" evidence="7">
    <location>
        <position position="26"/>
    </location>
    <ligand>
        <name>Mg(2+)</name>
        <dbReference type="ChEBI" id="CHEBI:18420"/>
    </ligand>
</feature>
<keyword evidence="6 7" id="KW-0342">GTP-binding</keyword>
<dbReference type="InterPro" id="IPR031157">
    <property type="entry name" value="G_TR_CS"/>
</dbReference>
<dbReference type="Pfam" id="PF03144">
    <property type="entry name" value="GTP_EFTU_D2"/>
    <property type="match status" value="1"/>
</dbReference>
<dbReference type="PANTHER" id="PTHR43721:SF22">
    <property type="entry name" value="ELONGATION FACTOR TU, MITOCHONDRIAL"/>
    <property type="match status" value="1"/>
</dbReference>
<evidence type="ECO:0000256" key="2">
    <source>
        <dbReference type="ARBA" id="ARBA00021392"/>
    </source>
</evidence>
<reference evidence="10" key="1">
    <citation type="submission" date="2020-02" db="EMBL/GenBank/DDBJ databases">
        <authorList>
            <person name="Hughey J.R."/>
        </authorList>
    </citation>
    <scope>NUCLEOTIDE SEQUENCE</scope>
</reference>
<dbReference type="GO" id="GO:0003746">
    <property type="term" value="F:translation elongation factor activity"/>
    <property type="evidence" value="ECO:0007669"/>
    <property type="project" value="UniProtKB-UniRule"/>
</dbReference>
<dbReference type="InterPro" id="IPR004541">
    <property type="entry name" value="Transl_elong_EFTu/EF1A_bac/org"/>
</dbReference>
<feature type="binding site" evidence="7">
    <location>
        <begin position="136"/>
        <end position="139"/>
    </location>
    <ligand>
        <name>GTP</name>
        <dbReference type="ChEBI" id="CHEBI:37565"/>
    </ligand>
</feature>
<dbReference type="FunFam" id="3.40.50.300:FF:000003">
    <property type="entry name" value="Elongation factor Tu"/>
    <property type="match status" value="1"/>
</dbReference>
<dbReference type="Gene3D" id="3.40.50.300">
    <property type="entry name" value="P-loop containing nucleotide triphosphate hydrolases"/>
    <property type="match status" value="1"/>
</dbReference>
<dbReference type="InterPro" id="IPR050055">
    <property type="entry name" value="EF-Tu_GTPase"/>
</dbReference>
<feature type="binding site" evidence="7">
    <location>
        <begin position="19"/>
        <end position="26"/>
    </location>
    <ligand>
        <name>GTP</name>
        <dbReference type="ChEBI" id="CHEBI:37565"/>
    </ligand>
</feature>
<keyword evidence="7" id="KW-0479">Metal-binding</keyword>
<dbReference type="SUPFAM" id="SSF50447">
    <property type="entry name" value="Translation proteins"/>
    <property type="match status" value="1"/>
</dbReference>
<dbReference type="NCBIfam" id="NF009372">
    <property type="entry name" value="PRK12735.1"/>
    <property type="match status" value="1"/>
</dbReference>
<keyword evidence="4 7" id="KW-0251">Elongation factor</keyword>
<dbReference type="FunFam" id="2.40.30.10:FF:000046">
    <property type="entry name" value="Elongation factor Tu"/>
    <property type="match status" value="1"/>
</dbReference>
<dbReference type="PROSITE" id="PS51722">
    <property type="entry name" value="G_TR_2"/>
    <property type="match status" value="1"/>
</dbReference>
<evidence type="ECO:0000313" key="10">
    <source>
        <dbReference type="EMBL" id="QOS04551.1"/>
    </source>
</evidence>
<dbReference type="PRINTS" id="PR00315">
    <property type="entry name" value="ELONGATNFCT"/>
</dbReference>
<reference evidence="10" key="2">
    <citation type="submission" date="2021-04" db="EMBL/GenBank/DDBJ databases">
        <title>Sarcopeltis skottsbergii and Sarcopeltis antarctica (Gigartinaceae, Rhodophyta), a new genus and new species from Antarctica.</title>
        <authorList>
            <person name="Leister G."/>
            <person name="Gabrielson P."/>
            <person name="Hommersand M."/>
        </authorList>
    </citation>
    <scope>NUCLEOTIDE SEQUENCE</scope>
</reference>
<dbReference type="Pfam" id="PF03143">
    <property type="entry name" value="GTP_EFTU_D3"/>
    <property type="match status" value="1"/>
</dbReference>
<dbReference type="InterPro" id="IPR033720">
    <property type="entry name" value="EFTU_2"/>
</dbReference>
<evidence type="ECO:0000256" key="4">
    <source>
        <dbReference type="ARBA" id="ARBA00022768"/>
    </source>
</evidence>
<dbReference type="Pfam" id="PF00009">
    <property type="entry name" value="GTP_EFTU"/>
    <property type="match status" value="1"/>
</dbReference>
<keyword evidence="3 7" id="KW-0547">Nucleotide-binding</keyword>
<dbReference type="EC" id="3.6.5.3" evidence="7"/>
<comment type="similarity">
    <text evidence="1 7 8">Belongs to the TRAFAC class translation factor GTPase superfamily. Classic translation factor GTPase family. EF-Tu/EF-1A subfamily.</text>
</comment>
<evidence type="ECO:0000259" key="9">
    <source>
        <dbReference type="PROSITE" id="PS51722"/>
    </source>
</evidence>
<gene>
    <name evidence="7 10" type="primary">tufA</name>
</gene>
<dbReference type="GO" id="GO:0009507">
    <property type="term" value="C:chloroplast"/>
    <property type="evidence" value="ECO:0007669"/>
    <property type="project" value="UniProtKB-SubCell"/>
</dbReference>
<evidence type="ECO:0000256" key="8">
    <source>
        <dbReference type="RuleBase" id="RU000325"/>
    </source>
</evidence>
<keyword evidence="10" id="KW-0150">Chloroplast</keyword>
<evidence type="ECO:0000256" key="6">
    <source>
        <dbReference type="ARBA" id="ARBA00023134"/>
    </source>
</evidence>